<gene>
    <name evidence="8" type="ORF">S7S_08615</name>
</gene>
<evidence type="ECO:0000259" key="7">
    <source>
        <dbReference type="Pfam" id="PF05199"/>
    </source>
</evidence>
<organism evidence="8 9">
    <name type="scientific">Isoalcanivorax pacificus W11-5</name>
    <dbReference type="NCBI Taxonomy" id="391936"/>
    <lineage>
        <taxon>Bacteria</taxon>
        <taxon>Pseudomonadati</taxon>
        <taxon>Pseudomonadota</taxon>
        <taxon>Gammaproteobacteria</taxon>
        <taxon>Oceanospirillales</taxon>
        <taxon>Alcanivoracaceae</taxon>
        <taxon>Isoalcanivorax</taxon>
    </lineage>
</organism>
<evidence type="ECO:0000256" key="3">
    <source>
        <dbReference type="ARBA" id="ARBA00022827"/>
    </source>
</evidence>
<keyword evidence="3" id="KW-0274">FAD</keyword>
<comment type="similarity">
    <text evidence="1">Belongs to the GMC oxidoreductase family.</text>
</comment>
<dbReference type="PANTHER" id="PTHR46056:SF12">
    <property type="entry name" value="LONG-CHAIN-ALCOHOL OXIDASE"/>
    <property type="match status" value="1"/>
</dbReference>
<dbReference type="KEGG" id="apac:S7S_08615"/>
<dbReference type="Gene3D" id="3.50.50.60">
    <property type="entry name" value="FAD/NAD(P)-binding domain"/>
    <property type="match status" value="2"/>
</dbReference>
<evidence type="ECO:0000313" key="9">
    <source>
        <dbReference type="Proteomes" id="UP000006764"/>
    </source>
</evidence>
<dbReference type="EMBL" id="CP004387">
    <property type="protein sequence ID" value="AJD48137.1"/>
    <property type="molecule type" value="Genomic_DNA"/>
</dbReference>
<keyword evidence="2" id="KW-0285">Flavoprotein</keyword>
<dbReference type="STRING" id="391936.S7S_08615"/>
<reference evidence="8 9" key="1">
    <citation type="journal article" date="2012" name="J. Bacteriol.">
        <title>Genome sequence of an alkane-degrading bacterium, Alcanivorax pacificus type strain W11-5, isolated from deep sea sediment.</title>
        <authorList>
            <person name="Lai Q."/>
            <person name="Shao Z."/>
        </authorList>
    </citation>
    <scope>NUCLEOTIDE SEQUENCE [LARGE SCALE GENOMIC DNA]</scope>
    <source>
        <strain evidence="8 9">W11-5</strain>
    </source>
</reference>
<feature type="domain" description="FAD dependent oxidoreductase" evidence="6">
    <location>
        <begin position="35"/>
        <end position="66"/>
    </location>
</feature>
<dbReference type="AlphaFoldDB" id="A0A0B4XPC5"/>
<dbReference type="Pfam" id="PF05199">
    <property type="entry name" value="GMC_oxred_C"/>
    <property type="match status" value="1"/>
</dbReference>
<evidence type="ECO:0000313" key="8">
    <source>
        <dbReference type="EMBL" id="AJD48137.1"/>
    </source>
</evidence>
<keyword evidence="4" id="KW-0560">Oxidoreductase</keyword>
<evidence type="ECO:0000256" key="4">
    <source>
        <dbReference type="ARBA" id="ARBA00023002"/>
    </source>
</evidence>
<dbReference type="RefSeq" id="WP_008737516.1">
    <property type="nucleotide sequence ID" value="NZ_CP004387.1"/>
</dbReference>
<evidence type="ECO:0000259" key="5">
    <source>
        <dbReference type="Pfam" id="PF00732"/>
    </source>
</evidence>
<feature type="domain" description="Glucose-methanol-choline oxidoreductase C-terminal" evidence="7">
    <location>
        <begin position="376"/>
        <end position="515"/>
    </location>
</feature>
<dbReference type="HOGENOM" id="CLU_008878_3_0_6"/>
<sequence length="535" mass="57991">MRMITVPRDGVPVTTAADIARDPSMGRRFSVKTEVVVVGSGAGGATVAYELAKAGRKVVVLESGRYFPSANFTEHLGDTMTEVYREQGSQFNSTADVLFVEGECVGGSTVIGACVMQRPPDSLLRRWSTELGLGNLAPDTIGPLFDEVGTEQYVHLNEAHEINATAHKVIQGCEKMGFSWKPVARNVRQCALTGHCLAGCPSDRKMSSLVTHLPWATAYGARLFADTQVQRVLMRAGRATGVEAIVRDPLTGAQIAEMRVDAEVVVVAGGAIQTPVLLQRSQVPDISGQIGRNMAVQPFVQVLAQYDEELFGFRGALVGVEIDEFLESDGHMFFSALAEPEQLMIQGEQGAGPDHIRFMKQYKHLAGLNAFAIDEGRGQVSWEGDVATGRKVISWNPSRAEFEKLKRGASLAARIFFAAGARRVYIPSFQQLQADSVFELDATMDQVSYGLKGMYSLRINSFSPHGTCRMGNDRFQSVANARGEVHDVKGLFLADASLIPEPMPSAPHWTVQALAKQVARNILDSASGLFLNGKA</sequence>
<dbReference type="Pfam" id="PF01266">
    <property type="entry name" value="DAO"/>
    <property type="match status" value="1"/>
</dbReference>
<dbReference type="Proteomes" id="UP000006764">
    <property type="component" value="Chromosome"/>
</dbReference>
<feature type="domain" description="Glucose-methanol-choline oxidoreductase N-terminal" evidence="5">
    <location>
        <begin position="80"/>
        <end position="298"/>
    </location>
</feature>
<dbReference type="InterPro" id="IPR000172">
    <property type="entry name" value="GMC_OxRdtase_N"/>
</dbReference>
<accession>A0A0B4XPC5</accession>
<dbReference type="InterPro" id="IPR006076">
    <property type="entry name" value="FAD-dep_OxRdtase"/>
</dbReference>
<dbReference type="InterPro" id="IPR036188">
    <property type="entry name" value="FAD/NAD-bd_sf"/>
</dbReference>
<dbReference type="InterPro" id="IPR007867">
    <property type="entry name" value="GMC_OxRtase_C"/>
</dbReference>
<name>A0A0B4XPC5_9GAMM</name>
<evidence type="ECO:0000259" key="6">
    <source>
        <dbReference type="Pfam" id="PF01266"/>
    </source>
</evidence>
<dbReference type="OrthoDB" id="9787779at2"/>
<dbReference type="GO" id="GO:0016614">
    <property type="term" value="F:oxidoreductase activity, acting on CH-OH group of donors"/>
    <property type="evidence" value="ECO:0007669"/>
    <property type="project" value="InterPro"/>
</dbReference>
<evidence type="ECO:0000256" key="1">
    <source>
        <dbReference type="ARBA" id="ARBA00010790"/>
    </source>
</evidence>
<keyword evidence="9" id="KW-1185">Reference proteome</keyword>
<protein>
    <submittedName>
        <fullName evidence="8">GMC oxidoreductase family protein</fullName>
    </submittedName>
</protein>
<dbReference type="GO" id="GO:0050660">
    <property type="term" value="F:flavin adenine dinucleotide binding"/>
    <property type="evidence" value="ECO:0007669"/>
    <property type="project" value="InterPro"/>
</dbReference>
<dbReference type="Pfam" id="PF00732">
    <property type="entry name" value="GMC_oxred_N"/>
    <property type="match status" value="1"/>
</dbReference>
<proteinExistence type="inferred from homology"/>
<dbReference type="PANTHER" id="PTHR46056">
    <property type="entry name" value="LONG-CHAIN-ALCOHOL OXIDASE"/>
    <property type="match status" value="1"/>
</dbReference>
<evidence type="ECO:0000256" key="2">
    <source>
        <dbReference type="ARBA" id="ARBA00022630"/>
    </source>
</evidence>
<dbReference type="SUPFAM" id="SSF51905">
    <property type="entry name" value="FAD/NAD(P)-binding domain"/>
    <property type="match status" value="1"/>
</dbReference>